<sequence>MPEAQALDPFIETCRLGELGLDKHATMVEFDSVGRCNGHFKINPVGSGLEATEVSTQTLMQVHQGRVDVIEAGGKPQPWPIELRSALSCANRDDPRTVGLRLEQ</sequence>
<gene>
    <name evidence="1" type="ORF">CKO42_00585</name>
</gene>
<proteinExistence type="predicted"/>
<evidence type="ECO:0000313" key="2">
    <source>
        <dbReference type="Proteomes" id="UP001138768"/>
    </source>
</evidence>
<organism evidence="1 2">
    <name type="scientific">Lamprobacter modestohalophilus</name>
    <dbReference type="NCBI Taxonomy" id="1064514"/>
    <lineage>
        <taxon>Bacteria</taxon>
        <taxon>Pseudomonadati</taxon>
        <taxon>Pseudomonadota</taxon>
        <taxon>Gammaproteobacteria</taxon>
        <taxon>Chromatiales</taxon>
        <taxon>Chromatiaceae</taxon>
        <taxon>Lamprobacter</taxon>
    </lineage>
</organism>
<dbReference type="EMBL" id="NRRY01000001">
    <property type="protein sequence ID" value="MBK1616967.1"/>
    <property type="molecule type" value="Genomic_DNA"/>
</dbReference>
<name>A0A9X1B2X3_9GAMM</name>
<dbReference type="AlphaFoldDB" id="A0A9X1B2X3"/>
<comment type="caution">
    <text evidence="1">The sequence shown here is derived from an EMBL/GenBank/DDBJ whole genome shotgun (WGS) entry which is preliminary data.</text>
</comment>
<dbReference type="Proteomes" id="UP001138768">
    <property type="component" value="Unassembled WGS sequence"/>
</dbReference>
<accession>A0A9X1B2X3</accession>
<evidence type="ECO:0000313" key="1">
    <source>
        <dbReference type="EMBL" id="MBK1616967.1"/>
    </source>
</evidence>
<reference evidence="1 2" key="1">
    <citation type="journal article" date="2020" name="Microorganisms">
        <title>Osmotic Adaptation and Compatible Solute Biosynthesis of Phototrophic Bacteria as Revealed from Genome Analyses.</title>
        <authorList>
            <person name="Imhoff J.F."/>
            <person name="Rahn T."/>
            <person name="Kunzel S."/>
            <person name="Keller A."/>
            <person name="Neulinger S.C."/>
        </authorList>
    </citation>
    <scope>NUCLEOTIDE SEQUENCE [LARGE SCALE GENOMIC DNA]</scope>
    <source>
        <strain evidence="1 2">DSM 25653</strain>
    </source>
</reference>
<keyword evidence="2" id="KW-1185">Reference proteome</keyword>
<protein>
    <submittedName>
        <fullName evidence="1">Uncharacterized protein</fullName>
    </submittedName>
</protein>